<dbReference type="EMBL" id="CAJVPZ010046941">
    <property type="protein sequence ID" value="CAG8771736.1"/>
    <property type="molecule type" value="Genomic_DNA"/>
</dbReference>
<dbReference type="OrthoDB" id="2421823at2759"/>
<feature type="non-terminal residue" evidence="1">
    <location>
        <position position="55"/>
    </location>
</feature>
<name>A0A9N9NZW2_9GLOM</name>
<gene>
    <name evidence="1" type="ORF">RFULGI_LOCUS15107</name>
</gene>
<accession>A0A9N9NZW2</accession>
<reference evidence="1" key="1">
    <citation type="submission" date="2021-06" db="EMBL/GenBank/DDBJ databases">
        <authorList>
            <person name="Kallberg Y."/>
            <person name="Tangrot J."/>
            <person name="Rosling A."/>
        </authorList>
    </citation>
    <scope>NUCLEOTIDE SEQUENCE</scope>
    <source>
        <strain evidence="1">IN212</strain>
    </source>
</reference>
<comment type="caution">
    <text evidence="1">The sequence shown here is derived from an EMBL/GenBank/DDBJ whole genome shotgun (WGS) entry which is preliminary data.</text>
</comment>
<protein>
    <submittedName>
        <fullName evidence="1">6420_t:CDS:1</fullName>
    </submittedName>
</protein>
<proteinExistence type="predicted"/>
<evidence type="ECO:0000313" key="1">
    <source>
        <dbReference type="EMBL" id="CAG8771736.1"/>
    </source>
</evidence>
<sequence>MSELLFKNFANNSLDDSIQAANREVEFYINRQQTSLNRNIDPYKWWQGSKQMLPG</sequence>
<organism evidence="1 2">
    <name type="scientific">Racocetra fulgida</name>
    <dbReference type="NCBI Taxonomy" id="60492"/>
    <lineage>
        <taxon>Eukaryota</taxon>
        <taxon>Fungi</taxon>
        <taxon>Fungi incertae sedis</taxon>
        <taxon>Mucoromycota</taxon>
        <taxon>Glomeromycotina</taxon>
        <taxon>Glomeromycetes</taxon>
        <taxon>Diversisporales</taxon>
        <taxon>Gigasporaceae</taxon>
        <taxon>Racocetra</taxon>
    </lineage>
</organism>
<keyword evidence="2" id="KW-1185">Reference proteome</keyword>
<evidence type="ECO:0000313" key="2">
    <source>
        <dbReference type="Proteomes" id="UP000789396"/>
    </source>
</evidence>
<dbReference type="Proteomes" id="UP000789396">
    <property type="component" value="Unassembled WGS sequence"/>
</dbReference>
<dbReference type="AlphaFoldDB" id="A0A9N9NZW2"/>